<evidence type="ECO:0000313" key="10">
    <source>
        <dbReference type="EMBL" id="MFC3492290.1"/>
    </source>
</evidence>
<evidence type="ECO:0000256" key="4">
    <source>
        <dbReference type="ARBA" id="ARBA00022741"/>
    </source>
</evidence>
<dbReference type="Proteomes" id="UP001595712">
    <property type="component" value="Unassembled WGS sequence"/>
</dbReference>
<dbReference type="InterPro" id="IPR015262">
    <property type="entry name" value="tRNA_Ile_lys_synt_subst-bd"/>
</dbReference>
<keyword evidence="1 7" id="KW-0963">Cytoplasm</keyword>
<evidence type="ECO:0000259" key="9">
    <source>
        <dbReference type="Pfam" id="PF09179"/>
    </source>
</evidence>
<evidence type="ECO:0000256" key="1">
    <source>
        <dbReference type="ARBA" id="ARBA00022490"/>
    </source>
</evidence>
<organism evidence="10 11">
    <name type="scientific">Glycomyces rhizosphaerae</name>
    <dbReference type="NCBI Taxonomy" id="2054422"/>
    <lineage>
        <taxon>Bacteria</taxon>
        <taxon>Bacillati</taxon>
        <taxon>Actinomycetota</taxon>
        <taxon>Actinomycetes</taxon>
        <taxon>Glycomycetales</taxon>
        <taxon>Glycomycetaceae</taxon>
        <taxon>Glycomyces</taxon>
    </lineage>
</organism>
<protein>
    <recommendedName>
        <fullName evidence="7">tRNA(Ile)-lysidine synthase</fullName>
        <ecNumber evidence="7">6.3.4.19</ecNumber>
    </recommendedName>
    <alternativeName>
        <fullName evidence="7">tRNA(Ile)-2-lysyl-cytidine synthase</fullName>
    </alternativeName>
    <alternativeName>
        <fullName evidence="7">tRNA(Ile)-lysidine synthetase</fullName>
    </alternativeName>
</protein>
<dbReference type="Gene3D" id="1.20.59.20">
    <property type="match status" value="1"/>
</dbReference>
<keyword evidence="3 7" id="KW-0819">tRNA processing</keyword>
<feature type="binding site" evidence="7">
    <location>
        <begin position="33"/>
        <end position="38"/>
    </location>
    <ligand>
        <name>ATP</name>
        <dbReference type="ChEBI" id="CHEBI:30616"/>
    </ligand>
</feature>
<feature type="domain" description="tRNA(Ile)-lysidine synthase substrate-binding" evidence="9">
    <location>
        <begin position="255"/>
        <end position="322"/>
    </location>
</feature>
<sequence>MAKLPPSVARLRVAVGDALDDLPPDSLVLVACSGGPDSLALADTLAFCAPRRGLRAGLVTVDHGLQEGSAARAAEVTAWAAKAELDPAEAVKVEVGGDGGPEAAARTARYAALDDAAERHGASAILLGHTRDDQAETVLLALARGGGPRGVAGMRAVRGIYRRPLLGVARADTHAACAERGLEPWDDPHNTDPRYLRSALRPAMDVLVATLGDDLVANLAQTAALVGADTDFLDGLAREALEDCRVAGGSGPAGLDAKRLAALAGPVRQRALRAWVLESGVDGAELNHRHLDAVDALAADWRGQGPTFLPGGIEVRRTGGRLEAAALGDPAGPGAA</sequence>
<dbReference type="InterPro" id="IPR014729">
    <property type="entry name" value="Rossmann-like_a/b/a_fold"/>
</dbReference>
<comment type="function">
    <text evidence="7">Ligates lysine onto the cytidine present at position 34 of the AUA codon-specific tRNA(Ile) that contains the anticodon CAU, in an ATP-dependent manner. Cytidine is converted to lysidine, thus changing the amino acid specificity of the tRNA from methionine to isoleucine.</text>
</comment>
<name>A0ABV7PUY0_9ACTN</name>
<accession>A0ABV7PUY0</accession>
<dbReference type="Pfam" id="PF01171">
    <property type="entry name" value="ATP_bind_3"/>
    <property type="match status" value="1"/>
</dbReference>
<dbReference type="InterPro" id="IPR012795">
    <property type="entry name" value="tRNA_Ile_lys_synt_N"/>
</dbReference>
<evidence type="ECO:0000256" key="7">
    <source>
        <dbReference type="HAMAP-Rule" id="MF_01161"/>
    </source>
</evidence>
<evidence type="ECO:0000256" key="5">
    <source>
        <dbReference type="ARBA" id="ARBA00022840"/>
    </source>
</evidence>
<evidence type="ECO:0000256" key="3">
    <source>
        <dbReference type="ARBA" id="ARBA00022694"/>
    </source>
</evidence>
<dbReference type="InterPro" id="IPR012094">
    <property type="entry name" value="tRNA_Ile_lys_synt"/>
</dbReference>
<comment type="similarity">
    <text evidence="7">Belongs to the tRNA(Ile)-lysidine synthase family.</text>
</comment>
<keyword evidence="4 7" id="KW-0547">Nucleotide-binding</keyword>
<dbReference type="HAMAP" id="MF_01161">
    <property type="entry name" value="tRNA_Ile_lys_synt"/>
    <property type="match status" value="1"/>
</dbReference>
<keyword evidence="11" id="KW-1185">Reference proteome</keyword>
<dbReference type="InterPro" id="IPR011063">
    <property type="entry name" value="TilS/TtcA_N"/>
</dbReference>
<dbReference type="RefSeq" id="WP_387972638.1">
    <property type="nucleotide sequence ID" value="NZ_JBHRWO010000007.1"/>
</dbReference>
<dbReference type="SUPFAM" id="SSF52402">
    <property type="entry name" value="Adenine nucleotide alpha hydrolases-like"/>
    <property type="match status" value="1"/>
</dbReference>
<comment type="catalytic activity">
    <reaction evidence="6 7">
        <text>cytidine(34) in tRNA(Ile2) + L-lysine + ATP = lysidine(34) in tRNA(Ile2) + AMP + diphosphate + H(+)</text>
        <dbReference type="Rhea" id="RHEA:43744"/>
        <dbReference type="Rhea" id="RHEA-COMP:10625"/>
        <dbReference type="Rhea" id="RHEA-COMP:10670"/>
        <dbReference type="ChEBI" id="CHEBI:15378"/>
        <dbReference type="ChEBI" id="CHEBI:30616"/>
        <dbReference type="ChEBI" id="CHEBI:32551"/>
        <dbReference type="ChEBI" id="CHEBI:33019"/>
        <dbReference type="ChEBI" id="CHEBI:82748"/>
        <dbReference type="ChEBI" id="CHEBI:83665"/>
        <dbReference type="ChEBI" id="CHEBI:456215"/>
        <dbReference type="EC" id="6.3.4.19"/>
    </reaction>
</comment>
<proteinExistence type="inferred from homology"/>
<dbReference type="PANTHER" id="PTHR43033:SF1">
    <property type="entry name" value="TRNA(ILE)-LYSIDINE SYNTHASE-RELATED"/>
    <property type="match status" value="1"/>
</dbReference>
<dbReference type="EMBL" id="JBHRWO010000007">
    <property type="protein sequence ID" value="MFC3492290.1"/>
    <property type="molecule type" value="Genomic_DNA"/>
</dbReference>
<dbReference type="PANTHER" id="PTHR43033">
    <property type="entry name" value="TRNA(ILE)-LYSIDINE SYNTHASE-RELATED"/>
    <property type="match status" value="1"/>
</dbReference>
<gene>
    <name evidence="7 10" type="primary">tilS</name>
    <name evidence="10" type="ORF">ACFO8M_07320</name>
</gene>
<comment type="subcellular location">
    <subcellularLocation>
        <location evidence="7">Cytoplasm</location>
    </subcellularLocation>
</comment>
<evidence type="ECO:0000256" key="2">
    <source>
        <dbReference type="ARBA" id="ARBA00022598"/>
    </source>
</evidence>
<keyword evidence="5 7" id="KW-0067">ATP-binding</keyword>
<dbReference type="GO" id="GO:0032267">
    <property type="term" value="F:tRNA(Ile)-lysidine synthase activity"/>
    <property type="evidence" value="ECO:0007669"/>
    <property type="project" value="UniProtKB-EC"/>
</dbReference>
<dbReference type="NCBIfam" id="TIGR02432">
    <property type="entry name" value="lysidine_TilS_N"/>
    <property type="match status" value="1"/>
</dbReference>
<dbReference type="SUPFAM" id="SSF82829">
    <property type="entry name" value="MesJ substrate recognition domain-like"/>
    <property type="match status" value="1"/>
</dbReference>
<evidence type="ECO:0000313" key="11">
    <source>
        <dbReference type="Proteomes" id="UP001595712"/>
    </source>
</evidence>
<dbReference type="EC" id="6.3.4.19" evidence="7"/>
<reference evidence="11" key="1">
    <citation type="journal article" date="2019" name="Int. J. Syst. Evol. Microbiol.">
        <title>The Global Catalogue of Microorganisms (GCM) 10K type strain sequencing project: providing services to taxonomists for standard genome sequencing and annotation.</title>
        <authorList>
            <consortium name="The Broad Institute Genomics Platform"/>
            <consortium name="The Broad Institute Genome Sequencing Center for Infectious Disease"/>
            <person name="Wu L."/>
            <person name="Ma J."/>
        </authorList>
    </citation>
    <scope>NUCLEOTIDE SEQUENCE [LARGE SCALE GENOMIC DNA]</scope>
    <source>
        <strain evidence="11">CGMCC 4.7396</strain>
    </source>
</reference>
<feature type="domain" description="tRNA(Ile)-lysidine/2-thiocytidine synthase N-terminal" evidence="8">
    <location>
        <begin position="28"/>
        <end position="201"/>
    </location>
</feature>
<dbReference type="Pfam" id="PF09179">
    <property type="entry name" value="TilS"/>
    <property type="match status" value="1"/>
</dbReference>
<dbReference type="Gene3D" id="3.40.50.620">
    <property type="entry name" value="HUPs"/>
    <property type="match status" value="1"/>
</dbReference>
<keyword evidence="2 7" id="KW-0436">Ligase</keyword>
<dbReference type="CDD" id="cd01992">
    <property type="entry name" value="TilS_N"/>
    <property type="match status" value="1"/>
</dbReference>
<evidence type="ECO:0000259" key="8">
    <source>
        <dbReference type="Pfam" id="PF01171"/>
    </source>
</evidence>
<comment type="domain">
    <text evidence="7">The N-terminal region contains the highly conserved SGGXDS motif, predicted to be a P-loop motif involved in ATP binding.</text>
</comment>
<comment type="caution">
    <text evidence="10">The sequence shown here is derived from an EMBL/GenBank/DDBJ whole genome shotgun (WGS) entry which is preliminary data.</text>
</comment>
<evidence type="ECO:0000256" key="6">
    <source>
        <dbReference type="ARBA" id="ARBA00048539"/>
    </source>
</evidence>